<sequence>MEILKVLQTRDKKYRTKVSDFRGFSQNQRKIQDELEWLALTTTDHRDDTVLLIDAESTMSREQAMSVKKFDNGLRELCVHTVDMQIVIEPRIALDNNEVVQILRERNPFVNFVTAAKMPINPQPKGEINEFQRLRLESVGVDYTEVEENYKMLAELLIDLKLPDMERVSFLNKNGLSIDHVKHSMNQFKQLQLGKNIPMERNDILGINESMSLPLRLSDMLMYRFILENCDESEFDFLERMKVFSPVKKRVRIDGELELTQLFNASWTAPMRKPLDFYLHMVLRRIIHRQSRQKMKDRIRREKGTEKNEIDPHLLKILRKHLMSAQVSTNT</sequence>
<name>A0ABN7TBB2_OIKDI</name>
<dbReference type="EMBL" id="OU015567">
    <property type="protein sequence ID" value="CAG5114330.1"/>
    <property type="molecule type" value="Genomic_DNA"/>
</dbReference>
<accession>A0ABN7TBB2</accession>
<evidence type="ECO:0000313" key="2">
    <source>
        <dbReference type="Proteomes" id="UP001158576"/>
    </source>
</evidence>
<organism evidence="1 2">
    <name type="scientific">Oikopleura dioica</name>
    <name type="common">Tunicate</name>
    <dbReference type="NCBI Taxonomy" id="34765"/>
    <lineage>
        <taxon>Eukaryota</taxon>
        <taxon>Metazoa</taxon>
        <taxon>Chordata</taxon>
        <taxon>Tunicata</taxon>
        <taxon>Appendicularia</taxon>
        <taxon>Copelata</taxon>
        <taxon>Oikopleuridae</taxon>
        <taxon>Oikopleura</taxon>
    </lineage>
</organism>
<proteinExistence type="predicted"/>
<dbReference type="Proteomes" id="UP001158576">
    <property type="component" value="Chromosome 2"/>
</dbReference>
<evidence type="ECO:0000313" key="1">
    <source>
        <dbReference type="EMBL" id="CAG5114330.1"/>
    </source>
</evidence>
<keyword evidence="2" id="KW-1185">Reference proteome</keyword>
<gene>
    <name evidence="1" type="ORF">OKIOD_LOCUS17154</name>
</gene>
<protein>
    <submittedName>
        <fullName evidence="1">Oidioi.mRNA.OKI2018_I69.chr2.g8389.t1.cds</fullName>
    </submittedName>
</protein>
<reference evidence="1 2" key="1">
    <citation type="submission" date="2021-04" db="EMBL/GenBank/DDBJ databases">
        <authorList>
            <person name="Bliznina A."/>
        </authorList>
    </citation>
    <scope>NUCLEOTIDE SEQUENCE [LARGE SCALE GENOMIC DNA]</scope>
</reference>